<dbReference type="AlphaFoldDB" id="A0A411EAW4"/>
<dbReference type="RefSeq" id="WP_129605578.1">
    <property type="nucleotide sequence ID" value="NZ_CP035544.1"/>
</dbReference>
<accession>A0A411EAW4</accession>
<organism evidence="1 2">
    <name type="scientific">Muriicola soli</name>
    <dbReference type="NCBI Taxonomy" id="2507538"/>
    <lineage>
        <taxon>Bacteria</taxon>
        <taxon>Pseudomonadati</taxon>
        <taxon>Bacteroidota</taxon>
        <taxon>Flavobacteriia</taxon>
        <taxon>Flavobacteriales</taxon>
        <taxon>Flavobacteriaceae</taxon>
        <taxon>Muriicola</taxon>
    </lineage>
</organism>
<proteinExistence type="predicted"/>
<evidence type="ECO:0000313" key="1">
    <source>
        <dbReference type="EMBL" id="QBA64871.1"/>
    </source>
</evidence>
<dbReference type="OrthoDB" id="1420518at2"/>
<name>A0A411EAW4_9FLAO</name>
<keyword evidence="2" id="KW-1185">Reference proteome</keyword>
<dbReference type="KEGG" id="mur:EQY75_10215"/>
<dbReference type="Proteomes" id="UP000290889">
    <property type="component" value="Chromosome"/>
</dbReference>
<sequence length="252" mass="28685">MKYIFSLFLAFLTINFSYGQVSGQIAGGAGGAFGIGGKATTDPFLAARMADLRSKKNSVEEEILGSPYLNDEFIKSKVYFGEDYIGDYYIRYNALNSEIEIKESNLPEEKPKRLLADDKVRIKYAKRELRFTTYITKKNETKNGYLSIISEGDSYTLYHRLAVKYSEGKAAANSMVMAIPSRYAHFTEYYYKKAGVDRIDQLAQKRGALLKILDKEIRDQVSTFIKEEKIDLSEEADLIRTFEYINSIDTSS</sequence>
<protein>
    <submittedName>
        <fullName evidence="1">Uncharacterized protein</fullName>
    </submittedName>
</protein>
<evidence type="ECO:0000313" key="2">
    <source>
        <dbReference type="Proteomes" id="UP000290889"/>
    </source>
</evidence>
<gene>
    <name evidence="1" type="ORF">EQY75_10215</name>
</gene>
<reference evidence="1 2" key="1">
    <citation type="submission" date="2019-01" db="EMBL/GenBank/DDBJ databases">
        <title>Muriicola soli sp. nov., isolated from soil.</title>
        <authorList>
            <person name="Kang H.J."/>
            <person name="Kim S.B."/>
        </authorList>
    </citation>
    <scope>NUCLEOTIDE SEQUENCE [LARGE SCALE GENOMIC DNA]</scope>
    <source>
        <strain evidence="1 2">MMS17-SY002</strain>
    </source>
</reference>
<dbReference type="EMBL" id="CP035544">
    <property type="protein sequence ID" value="QBA64871.1"/>
    <property type="molecule type" value="Genomic_DNA"/>
</dbReference>